<evidence type="ECO:0000256" key="4">
    <source>
        <dbReference type="ARBA" id="ARBA00023175"/>
    </source>
</evidence>
<reference evidence="10" key="1">
    <citation type="submission" date="2021-02" db="EMBL/GenBank/DDBJ databases">
        <authorList>
            <person name="Palmer J.M."/>
        </authorList>
    </citation>
    <scope>NUCLEOTIDE SEQUENCE</scope>
    <source>
        <strain evidence="10">SCRP734</strain>
    </source>
</reference>
<evidence type="ECO:0000259" key="9">
    <source>
        <dbReference type="PROSITE" id="PS50067"/>
    </source>
</evidence>
<dbReference type="Proteomes" id="UP000694044">
    <property type="component" value="Unassembled WGS sequence"/>
</dbReference>
<keyword evidence="6" id="KW-0493">Microtubule</keyword>
<dbReference type="PROSITE" id="PS00411">
    <property type="entry name" value="KINESIN_MOTOR_1"/>
    <property type="match status" value="1"/>
</dbReference>
<gene>
    <name evidence="10" type="ORF">PHYPSEUDO_010376</name>
</gene>
<evidence type="ECO:0000256" key="5">
    <source>
        <dbReference type="PROSITE-ProRule" id="PRU00283"/>
    </source>
</evidence>
<comment type="similarity">
    <text evidence="5 6">Belongs to the TRAFAC class myosin-kinesin ATPase superfamily. Kinesin family.</text>
</comment>
<dbReference type="GO" id="GO:0003777">
    <property type="term" value="F:microtubule motor activity"/>
    <property type="evidence" value="ECO:0007669"/>
    <property type="project" value="InterPro"/>
</dbReference>
<evidence type="ECO:0000256" key="1">
    <source>
        <dbReference type="ARBA" id="ARBA00022741"/>
    </source>
</evidence>
<accession>A0A8T1W873</accession>
<feature type="coiled-coil region" evidence="7">
    <location>
        <begin position="487"/>
        <end position="605"/>
    </location>
</feature>
<dbReference type="InterPro" id="IPR027640">
    <property type="entry name" value="Kinesin-like_fam"/>
</dbReference>
<dbReference type="PROSITE" id="PS50067">
    <property type="entry name" value="KINESIN_MOTOR_2"/>
    <property type="match status" value="1"/>
</dbReference>
<feature type="domain" description="Kinesin motor" evidence="9">
    <location>
        <begin position="5"/>
        <end position="348"/>
    </location>
</feature>
<dbReference type="Pfam" id="PF00225">
    <property type="entry name" value="Kinesin"/>
    <property type="match status" value="1"/>
</dbReference>
<dbReference type="OrthoDB" id="3176171at2759"/>
<dbReference type="GO" id="GO:0007018">
    <property type="term" value="P:microtubule-based movement"/>
    <property type="evidence" value="ECO:0007669"/>
    <property type="project" value="InterPro"/>
</dbReference>
<evidence type="ECO:0000256" key="8">
    <source>
        <dbReference type="SAM" id="MobiDB-lite"/>
    </source>
</evidence>
<feature type="region of interest" description="Disordered" evidence="8">
    <location>
        <begin position="767"/>
        <end position="799"/>
    </location>
</feature>
<feature type="region of interest" description="Disordered" evidence="8">
    <location>
        <begin position="402"/>
        <end position="444"/>
    </location>
</feature>
<dbReference type="GO" id="GO:0005874">
    <property type="term" value="C:microtubule"/>
    <property type="evidence" value="ECO:0007669"/>
    <property type="project" value="UniProtKB-KW"/>
</dbReference>
<feature type="compositionally biased region" description="Low complexity" evidence="8">
    <location>
        <begin position="700"/>
        <end position="714"/>
    </location>
</feature>
<dbReference type="SMART" id="SM00129">
    <property type="entry name" value="KISc"/>
    <property type="match status" value="1"/>
</dbReference>
<organism evidence="10 11">
    <name type="scientific">Phytophthora pseudosyringae</name>
    <dbReference type="NCBI Taxonomy" id="221518"/>
    <lineage>
        <taxon>Eukaryota</taxon>
        <taxon>Sar</taxon>
        <taxon>Stramenopiles</taxon>
        <taxon>Oomycota</taxon>
        <taxon>Peronosporomycetes</taxon>
        <taxon>Peronosporales</taxon>
        <taxon>Peronosporaceae</taxon>
        <taxon>Phytophthora</taxon>
    </lineage>
</organism>
<dbReference type="CDD" id="cd00106">
    <property type="entry name" value="KISc"/>
    <property type="match status" value="1"/>
</dbReference>
<keyword evidence="3 7" id="KW-0175">Coiled coil</keyword>
<evidence type="ECO:0000256" key="2">
    <source>
        <dbReference type="ARBA" id="ARBA00022840"/>
    </source>
</evidence>
<dbReference type="AlphaFoldDB" id="A0A8T1W873"/>
<protein>
    <recommendedName>
        <fullName evidence="6">Kinesin-like protein</fullName>
    </recommendedName>
</protein>
<keyword evidence="4 5" id="KW-0505">Motor protein</keyword>
<evidence type="ECO:0000313" key="10">
    <source>
        <dbReference type="EMBL" id="KAG7389491.1"/>
    </source>
</evidence>
<evidence type="ECO:0000256" key="6">
    <source>
        <dbReference type="RuleBase" id="RU000394"/>
    </source>
</evidence>
<evidence type="ECO:0000313" key="11">
    <source>
        <dbReference type="Proteomes" id="UP000694044"/>
    </source>
</evidence>
<proteinExistence type="inferred from homology"/>
<dbReference type="InterPro" id="IPR019821">
    <property type="entry name" value="Kinesin_motor_CS"/>
</dbReference>
<sequence length="799" mass="87757">MITRGIQVSCRVRHDVDTGVGHSSPCINVDSSARRIVVVHPSPSLSDGSNLASTRLEAESDNRGTAYSCFDGVYSSQSQEQVFESVGRPFVADLLSGYNCTIIAYGQTGSGKTYTIVGGRAPESLGLIPRAMETIFEEMARIDSSEYDGALTASFVEIYQEKLRDLLLPNSSRPLRLREDKEHDVRVEGASEISIASVAAGMAVLSRGNAQRSTGSTLMNADSSRSHSVFTLTFTKKHLASGTKVRGKLFIVDLAGSEKVQKTAATGVRMEEAKHINRSLSALGNVINALTDEKTKHVPYRDSKLTRLLQTSLGGNAKTHLLLTCSASIQHLEETLSTLRFGSRAKNIQNSPHVNNENAGAAAEYGELLTTLQNKIENLHNYIRQLETTRCEACQSRVSMLDIDSRTQQPQTKETMDNALTSDPVDEDPAHDTDESNLDENGSDLIADDLVRAEMQSLRKTLTSMMRDHEAQEHSHNVARTVMEDTEQQLDSRHRSQEQTIQQQELELQDASATIARLEKKMERLEESTRGMSAELHRFRGQQHQQQAGENAEAEILRRQLSASTKLAKQLQAKLAASQQEQEENTDLKERLLSKEHELRSLRSEMEVVRLKKLPVALPSTVAPGLPSPHRNPQTRPITAVEFKSLATANGASRGDAKHLNAGNSHIQNWWAGTVEELPARNQDENGAWHILEHVLPLPVSSKNSGGENGSSVNNKREDPLPPAENTANRVCSSASSSIRPFRARLVGLLNSLEEETTAYKELVVETKERTVSSGGSRPRRQLPCLDAAASNLPAPTTP</sequence>
<evidence type="ECO:0000256" key="7">
    <source>
        <dbReference type="SAM" id="Coils"/>
    </source>
</evidence>
<dbReference type="InterPro" id="IPR001752">
    <property type="entry name" value="Kinesin_motor_dom"/>
</dbReference>
<keyword evidence="2 5" id="KW-0067">ATP-binding</keyword>
<dbReference type="GO" id="GO:0005524">
    <property type="term" value="F:ATP binding"/>
    <property type="evidence" value="ECO:0007669"/>
    <property type="project" value="UniProtKB-UniRule"/>
</dbReference>
<dbReference type="GO" id="GO:0008017">
    <property type="term" value="F:microtubule binding"/>
    <property type="evidence" value="ECO:0007669"/>
    <property type="project" value="InterPro"/>
</dbReference>
<feature type="binding site" evidence="5">
    <location>
        <begin position="106"/>
        <end position="113"/>
    </location>
    <ligand>
        <name>ATP</name>
        <dbReference type="ChEBI" id="CHEBI:30616"/>
    </ligand>
</feature>
<dbReference type="PANTHER" id="PTHR47968:SF75">
    <property type="entry name" value="CENTROMERE-ASSOCIATED PROTEIN E"/>
    <property type="match status" value="1"/>
</dbReference>
<keyword evidence="11" id="KW-1185">Reference proteome</keyword>
<comment type="caution">
    <text evidence="10">The sequence shown here is derived from an EMBL/GenBank/DDBJ whole genome shotgun (WGS) entry which is preliminary data.</text>
</comment>
<dbReference type="PANTHER" id="PTHR47968">
    <property type="entry name" value="CENTROMERE PROTEIN E"/>
    <property type="match status" value="1"/>
</dbReference>
<feature type="compositionally biased region" description="Polar residues" evidence="8">
    <location>
        <begin position="406"/>
        <end position="421"/>
    </location>
</feature>
<dbReference type="EMBL" id="JAGDFM010000044">
    <property type="protein sequence ID" value="KAG7389491.1"/>
    <property type="molecule type" value="Genomic_DNA"/>
</dbReference>
<evidence type="ECO:0000256" key="3">
    <source>
        <dbReference type="ARBA" id="ARBA00023054"/>
    </source>
</evidence>
<name>A0A8T1W873_9STRA</name>
<feature type="region of interest" description="Disordered" evidence="8">
    <location>
        <begin position="699"/>
        <end position="734"/>
    </location>
</feature>
<keyword evidence="1 5" id="KW-0547">Nucleotide-binding</keyword>